<organism evidence="2 3">
    <name type="scientific">Symbiodinium microadriaticum</name>
    <name type="common">Dinoflagellate</name>
    <name type="synonym">Zooxanthella microadriatica</name>
    <dbReference type="NCBI Taxonomy" id="2951"/>
    <lineage>
        <taxon>Eukaryota</taxon>
        <taxon>Sar</taxon>
        <taxon>Alveolata</taxon>
        <taxon>Dinophyceae</taxon>
        <taxon>Suessiales</taxon>
        <taxon>Symbiodiniaceae</taxon>
        <taxon>Symbiodinium</taxon>
    </lineage>
</organism>
<sequence length="75" mass="7766">MKQIACTRSVRREPALTGRGSATGASEEALATWGVSHRKDKTEEDKARSCIAGAGLSSHIAASATGLIGEGCVFF</sequence>
<evidence type="ECO:0000256" key="1">
    <source>
        <dbReference type="SAM" id="MobiDB-lite"/>
    </source>
</evidence>
<dbReference type="Proteomes" id="UP000186817">
    <property type="component" value="Unassembled WGS sequence"/>
</dbReference>
<name>A0A1Q9F6T2_SYMMI</name>
<accession>A0A1Q9F6T2</accession>
<gene>
    <name evidence="2" type="ORF">AK812_SmicGene410</name>
</gene>
<keyword evidence="3" id="KW-1185">Reference proteome</keyword>
<dbReference type="EMBL" id="LSRX01000004">
    <property type="protein sequence ID" value="OLQ15367.1"/>
    <property type="molecule type" value="Genomic_DNA"/>
</dbReference>
<evidence type="ECO:0000313" key="3">
    <source>
        <dbReference type="Proteomes" id="UP000186817"/>
    </source>
</evidence>
<protein>
    <submittedName>
        <fullName evidence="2">Uncharacterized protein</fullName>
    </submittedName>
</protein>
<comment type="caution">
    <text evidence="2">The sequence shown here is derived from an EMBL/GenBank/DDBJ whole genome shotgun (WGS) entry which is preliminary data.</text>
</comment>
<feature type="region of interest" description="Disordered" evidence="1">
    <location>
        <begin position="1"/>
        <end position="24"/>
    </location>
</feature>
<evidence type="ECO:0000313" key="2">
    <source>
        <dbReference type="EMBL" id="OLQ15367.1"/>
    </source>
</evidence>
<proteinExistence type="predicted"/>
<reference evidence="2 3" key="1">
    <citation type="submission" date="2016-02" db="EMBL/GenBank/DDBJ databases">
        <title>Genome analysis of coral dinoflagellate symbionts highlights evolutionary adaptations to a symbiotic lifestyle.</title>
        <authorList>
            <person name="Aranda M."/>
            <person name="Li Y."/>
            <person name="Liew Y.J."/>
            <person name="Baumgarten S."/>
            <person name="Simakov O."/>
            <person name="Wilson M."/>
            <person name="Piel J."/>
            <person name="Ashoor H."/>
            <person name="Bougouffa S."/>
            <person name="Bajic V.B."/>
            <person name="Ryu T."/>
            <person name="Ravasi T."/>
            <person name="Bayer T."/>
            <person name="Micklem G."/>
            <person name="Kim H."/>
            <person name="Bhak J."/>
            <person name="Lajeunesse T.C."/>
            <person name="Voolstra C.R."/>
        </authorList>
    </citation>
    <scope>NUCLEOTIDE SEQUENCE [LARGE SCALE GENOMIC DNA]</scope>
    <source>
        <strain evidence="2 3">CCMP2467</strain>
    </source>
</reference>
<dbReference type="AlphaFoldDB" id="A0A1Q9F6T2"/>